<dbReference type="Gene3D" id="3.40.50.300">
    <property type="entry name" value="P-loop containing nucleotide triphosphate hydrolases"/>
    <property type="match status" value="1"/>
</dbReference>
<keyword evidence="2" id="KW-0677">Repeat</keyword>
<dbReference type="OrthoDB" id="5857104at2759"/>
<protein>
    <submittedName>
        <fullName evidence="11">Snf2 family nterminal domain containing protein</fullName>
    </submittedName>
</protein>
<dbReference type="SMART" id="SM00487">
    <property type="entry name" value="DEXDc"/>
    <property type="match status" value="1"/>
</dbReference>
<feature type="domain" description="Helicase ATP-binding" evidence="9">
    <location>
        <begin position="504"/>
        <end position="699"/>
    </location>
</feature>
<dbReference type="InterPro" id="IPR014001">
    <property type="entry name" value="Helicase_ATP-bd"/>
</dbReference>
<keyword evidence="6" id="KW-0539">Nucleus</keyword>
<feature type="region of interest" description="Disordered" evidence="7">
    <location>
        <begin position="1511"/>
        <end position="1583"/>
    </location>
</feature>
<dbReference type="PROSITE" id="PS51194">
    <property type="entry name" value="HELICASE_CTER"/>
    <property type="match status" value="1"/>
</dbReference>
<dbReference type="GO" id="GO:0140658">
    <property type="term" value="F:ATP-dependent chromatin remodeler activity"/>
    <property type="evidence" value="ECO:0007669"/>
    <property type="project" value="TreeGrafter"/>
</dbReference>
<feature type="region of interest" description="Disordered" evidence="7">
    <location>
        <begin position="1166"/>
        <end position="1194"/>
    </location>
</feature>
<dbReference type="PROSITE" id="PS51192">
    <property type="entry name" value="HELICASE_ATP_BIND_1"/>
    <property type="match status" value="1"/>
</dbReference>
<feature type="compositionally biased region" description="Basic and acidic residues" evidence="7">
    <location>
        <begin position="137"/>
        <end position="154"/>
    </location>
</feature>
<dbReference type="GO" id="GO:0005524">
    <property type="term" value="F:ATP binding"/>
    <property type="evidence" value="ECO:0007669"/>
    <property type="project" value="UniProtKB-KW"/>
</dbReference>
<dbReference type="Pfam" id="PF00271">
    <property type="entry name" value="Helicase_C"/>
    <property type="match status" value="1"/>
</dbReference>
<accession>A0A0P1B686</accession>
<dbReference type="SUPFAM" id="SSF54160">
    <property type="entry name" value="Chromo domain-like"/>
    <property type="match status" value="2"/>
</dbReference>
<dbReference type="InterPro" id="IPR000953">
    <property type="entry name" value="Chromo/chromo_shadow_dom"/>
</dbReference>
<dbReference type="InterPro" id="IPR023780">
    <property type="entry name" value="Chromo_domain"/>
</dbReference>
<dbReference type="PANTHER" id="PTHR45623:SF11">
    <property type="entry name" value="KISMET, ISOFORM C"/>
    <property type="match status" value="1"/>
</dbReference>
<dbReference type="Gene3D" id="3.40.50.10810">
    <property type="entry name" value="Tandem AAA-ATPase domain"/>
    <property type="match status" value="1"/>
</dbReference>
<feature type="compositionally biased region" description="Acidic residues" evidence="7">
    <location>
        <begin position="115"/>
        <end position="136"/>
    </location>
</feature>
<feature type="region of interest" description="Disordered" evidence="7">
    <location>
        <begin position="183"/>
        <end position="236"/>
    </location>
</feature>
<dbReference type="Proteomes" id="UP000054928">
    <property type="component" value="Unassembled WGS sequence"/>
</dbReference>
<dbReference type="Pfam" id="PF00176">
    <property type="entry name" value="SNF2-rel_dom"/>
    <property type="match status" value="1"/>
</dbReference>
<dbReference type="OMA" id="WDDMKRH"/>
<feature type="compositionally biased region" description="Acidic residues" evidence="7">
    <location>
        <begin position="1171"/>
        <end position="1180"/>
    </location>
</feature>
<keyword evidence="12" id="KW-1185">Reference proteome</keyword>
<feature type="compositionally biased region" description="Acidic residues" evidence="7">
    <location>
        <begin position="216"/>
        <end position="228"/>
    </location>
</feature>
<dbReference type="CDD" id="cd18793">
    <property type="entry name" value="SF2_C_SNF"/>
    <property type="match status" value="1"/>
</dbReference>
<dbReference type="SMART" id="SM00490">
    <property type="entry name" value="HELICc"/>
    <property type="match status" value="1"/>
</dbReference>
<dbReference type="RefSeq" id="XP_024586702.1">
    <property type="nucleotide sequence ID" value="XM_024721621.1"/>
</dbReference>
<dbReference type="SUPFAM" id="SSF52540">
    <property type="entry name" value="P-loop containing nucleoside triphosphate hydrolases"/>
    <property type="match status" value="2"/>
</dbReference>
<dbReference type="GeneID" id="36403106"/>
<feature type="region of interest" description="Disordered" evidence="7">
    <location>
        <begin position="2074"/>
        <end position="2109"/>
    </location>
</feature>
<dbReference type="GO" id="GO:0016887">
    <property type="term" value="F:ATP hydrolysis activity"/>
    <property type="evidence" value="ECO:0007669"/>
    <property type="project" value="TreeGrafter"/>
</dbReference>
<feature type="compositionally biased region" description="Polar residues" evidence="7">
    <location>
        <begin position="2133"/>
        <end position="2144"/>
    </location>
</feature>
<feature type="region of interest" description="Disordered" evidence="7">
    <location>
        <begin position="2133"/>
        <end position="2164"/>
    </location>
</feature>
<feature type="compositionally biased region" description="Polar residues" evidence="7">
    <location>
        <begin position="2083"/>
        <end position="2106"/>
    </location>
</feature>
<sequence>MEDCHKSPMLEINQSHYKNHQPYTNFKLFGECVQESTVMSLYGTPNVTEDAFELSSSSSKSDLTMGDITVNSRLKLRTRRNKANVSGNNTSDSSDVERPAKRRRDMTRQIQYYENEGDLEEDEVEGIDEDETEDYVDQERETESEDEKLSEKYPNRRRSGRKRKSMQSVIDLSYDSYVLNTDEEDERANVKPKSKQRASAKAKTKEKVKRKNSLSDSDEADSEEDSEMSENVPESDGFVIGKVLACETHTQREWKKMCWNKNTRFLTHSSIFLPSDDEEEEDNEEEIFSSHVQRTGKRHATTKREGRAAIKESIDVDDIEDAGEERFLIKWKTLSYLHTSWQTEEELLETDKLAKGKIQRFREKKLGTLYSQDIQGDEYFNPEFRSVDRILELRDKPLDDFVPDDAVEGESKCQFVLVKWKALPYDEITWEREDDVGDDAAMKQYNARIVRAAKRYKKIALAKHLPQNKRKNFRGYTADSPPPCRKEQNLLLRDYQLTGVNWLLFNWYQKRNSMLADEMGLGKTVQTVMYINHLAVVELTPQPFIIVAPLSTLGHWQREFDSWTNLNAVVYHGSAAARDVLQNYEFFISKNELLHAAELTGHSSNSKLSTSRPKRKCYRFDVLITTFEMACATDLYKLAQINWQLMVVDEAHRLKNRNSKLSNILHTRYTYENMLLLTGTPLQNNVEELWVLLNFLDGDKFASKDKFLENFGELTDSAQVDRLHTELKPYILRRMKEDVEKSLAPKEETIIEVELTVLQKQYYRAIYEKNTEFLSRGSKKGDTPSLMNVLMELRKCCNHPFLVRGVEEREVKRLTKQKDVSKEEIQRQIRESLVDTAGKLTLLDKLLPRLKDNGHRVLIFSQFKIMLDILQDYLALRRYNCERIDGNITGNERQSAIDRFSREDSTSFIMLLSTRAGGVGINLTAADTVIIYDSDWNPQNDLQAQARCHRIGQKKSVKIYRLLTAKTYELHMFHTASLKLGLDQAVLGGIKNDDPVAKLKGTAKSSKTNDRMSKEEIENLLKHGAYEIFKEQDSEAEAASKQFSEESIDQILSRSTTIVHDPTRGNGNETKSVMSSFSKATFVSSTNPDEEVDVDDPNFWTKVIGLNGVEEQKKTEPSPLQKRRCRRKVKSYLTDDDKTYMIDGSEDERACRKKLFRGMEVQKDEEFVISNEDDDDDDDMSNSSMTEDDHSVDNKRKRTQLLNIPIFHHVERIIELLGSFGYGRWDDMKRHCSTLQAYPNAELIQFAQKFVTGMVRVMTATTTFERIGLGLEPSRVYIVSSTPPPLLMGSASPIERYAYELNVSARRFPFLLAMMKDMQVENLLAVAVPPSLWLTDYQSRTARGFRTKLQQIDIMYRLSEFVQLNFSKAPALVHTIECLQSIGNEAVVQNMIESGTVPPLPVELPIKQKETVKPASEIETFKKTEVVSVEDTASKDEKAAVTTDRNPIASTLSSKSEKLDEAECKMISSAEVATHDNHTISQSDEVKSVEKNDETIDMSSEKHLAIEKYSKTPPDCVNIPGSGPTQTPTETSDDKNEKNVDTLSCENKFIPRNTGAENESDSSLRENAGSGPAKEPIVQGKSGPLAENERMQAMRILGSLPPVNSPELVAPWWISRVDDVMLLIHVYREGWVKGRGIPSQMVNISTLFGHRAKCYPTSKWPSMAILNRRLKLLLHLWTSTKSTSIAPSTTSIATALNLTTSKLQRQQQLLDLQQKLQHQLEHQRVPHAKMSANNVRHNQFAKLVFSFGIPDVSTCQDMRERNEKWRYFLQDSQLNIGHCSLEELLAEAHDLERVCRHRLRAAADRQIISMFSNEDSILGGKRGFWLLTTTQCRRLVHRIDLFRLLRTQILILPPAQLVEVVARVVRVQSVSTEYPAWWSSPRHDILLLQGVECYGLDEHLASVWKLPLFSSANTTNSNPGFSWVENYVTALALTCRNLLIKVLKNRAERLIDLSNDDTEISRSRPSRNQESETVRRIRDIGAMRKEDPHVVPSVRLRQIFESNTSQREKRREELSPVKLNPIKSLLMPEEETALMQLEDPCFSTHVRAIWAKQKKHDEIKDANAHSALSCKASSDALEDTVDRNGSSTQDMEMTSPSSKNKGNNDSGKVAKEVHVSMSKRPVRAAAVAAISKLNNSRISSSGKSQDLDVASDKVTVAKSEPKKSVQSWNVIVIDSSDDSD</sequence>
<dbReference type="InterPro" id="IPR049730">
    <property type="entry name" value="SNF2/RAD54-like_C"/>
</dbReference>
<feature type="compositionally biased region" description="Polar residues" evidence="7">
    <location>
        <begin position="83"/>
        <end position="93"/>
    </location>
</feature>
<dbReference type="GO" id="GO:0042393">
    <property type="term" value="F:histone binding"/>
    <property type="evidence" value="ECO:0007669"/>
    <property type="project" value="TreeGrafter"/>
</dbReference>
<dbReference type="SMART" id="SM00298">
    <property type="entry name" value="CHROMO"/>
    <property type="match status" value="2"/>
</dbReference>
<evidence type="ECO:0000313" key="11">
    <source>
        <dbReference type="EMBL" id="CEG50333.1"/>
    </source>
</evidence>
<dbReference type="GO" id="GO:0000785">
    <property type="term" value="C:chromatin"/>
    <property type="evidence" value="ECO:0007669"/>
    <property type="project" value="TreeGrafter"/>
</dbReference>
<feature type="domain" description="Chromo" evidence="8">
    <location>
        <begin position="314"/>
        <end position="373"/>
    </location>
</feature>
<feature type="compositionally biased region" description="Basic residues" evidence="7">
    <location>
        <begin position="190"/>
        <end position="212"/>
    </location>
</feature>
<evidence type="ECO:0000256" key="6">
    <source>
        <dbReference type="ARBA" id="ARBA00023242"/>
    </source>
</evidence>
<feature type="compositionally biased region" description="Basic residues" evidence="7">
    <location>
        <begin position="155"/>
        <end position="165"/>
    </location>
</feature>
<evidence type="ECO:0000256" key="4">
    <source>
        <dbReference type="ARBA" id="ARBA00022801"/>
    </source>
</evidence>
<dbReference type="InterPro" id="IPR000330">
    <property type="entry name" value="SNF2_N"/>
</dbReference>
<dbReference type="GO" id="GO:0003677">
    <property type="term" value="F:DNA binding"/>
    <property type="evidence" value="ECO:0007669"/>
    <property type="project" value="TreeGrafter"/>
</dbReference>
<dbReference type="InterPro" id="IPR038718">
    <property type="entry name" value="SNF2-like_sf"/>
</dbReference>
<keyword evidence="3" id="KW-0547">Nucleotide-binding</keyword>
<dbReference type="Pfam" id="PF00385">
    <property type="entry name" value="Chromo"/>
    <property type="match status" value="1"/>
</dbReference>
<dbReference type="InterPro" id="IPR027417">
    <property type="entry name" value="P-loop_NTPase"/>
</dbReference>
<dbReference type="InterPro" id="IPR001650">
    <property type="entry name" value="Helicase_C-like"/>
</dbReference>
<evidence type="ECO:0000259" key="10">
    <source>
        <dbReference type="PROSITE" id="PS51194"/>
    </source>
</evidence>
<dbReference type="PANTHER" id="PTHR45623">
    <property type="entry name" value="CHROMODOMAIN-HELICASE-DNA-BINDING PROTEIN 3-RELATED-RELATED"/>
    <property type="match status" value="1"/>
</dbReference>
<evidence type="ECO:0000313" key="12">
    <source>
        <dbReference type="Proteomes" id="UP000054928"/>
    </source>
</evidence>
<evidence type="ECO:0000256" key="2">
    <source>
        <dbReference type="ARBA" id="ARBA00022737"/>
    </source>
</evidence>
<comment type="subcellular location">
    <subcellularLocation>
        <location evidence="1">Nucleus</location>
    </subcellularLocation>
</comment>
<dbReference type="GO" id="GO:0003682">
    <property type="term" value="F:chromatin binding"/>
    <property type="evidence" value="ECO:0007669"/>
    <property type="project" value="TreeGrafter"/>
</dbReference>
<reference evidence="12" key="1">
    <citation type="submission" date="2014-09" db="EMBL/GenBank/DDBJ databases">
        <authorList>
            <person name="Sharma Rahul"/>
            <person name="Thines Marco"/>
        </authorList>
    </citation>
    <scope>NUCLEOTIDE SEQUENCE [LARGE SCALE GENOMIC DNA]</scope>
</reference>
<evidence type="ECO:0000256" key="3">
    <source>
        <dbReference type="ARBA" id="ARBA00022741"/>
    </source>
</evidence>
<feature type="domain" description="Chromo" evidence="8">
    <location>
        <begin position="385"/>
        <end position="448"/>
    </location>
</feature>
<proteinExistence type="predicted"/>
<evidence type="ECO:0000256" key="5">
    <source>
        <dbReference type="ARBA" id="ARBA00022840"/>
    </source>
</evidence>
<dbReference type="PROSITE" id="PS50013">
    <property type="entry name" value="CHROMO_2"/>
    <property type="match status" value="2"/>
</dbReference>
<dbReference type="STRING" id="4781.A0A0P1B686"/>
<organism evidence="11 12">
    <name type="scientific">Plasmopara halstedii</name>
    <name type="common">Downy mildew of sunflower</name>
    <dbReference type="NCBI Taxonomy" id="4781"/>
    <lineage>
        <taxon>Eukaryota</taxon>
        <taxon>Sar</taxon>
        <taxon>Stramenopiles</taxon>
        <taxon>Oomycota</taxon>
        <taxon>Peronosporomycetes</taxon>
        <taxon>Peronosporales</taxon>
        <taxon>Peronosporaceae</taxon>
        <taxon>Plasmopara</taxon>
    </lineage>
</organism>
<feature type="region of interest" description="Disordered" evidence="7">
    <location>
        <begin position="74"/>
        <end position="167"/>
    </location>
</feature>
<dbReference type="GO" id="GO:0005634">
    <property type="term" value="C:nucleus"/>
    <property type="evidence" value="ECO:0007669"/>
    <property type="project" value="UniProtKB-SubCell"/>
</dbReference>
<name>A0A0P1B686_PLAHL</name>
<dbReference type="InterPro" id="IPR016197">
    <property type="entry name" value="Chromo-like_dom_sf"/>
</dbReference>
<dbReference type="Gene3D" id="2.40.50.40">
    <property type="match status" value="2"/>
</dbReference>
<evidence type="ECO:0000259" key="8">
    <source>
        <dbReference type="PROSITE" id="PS50013"/>
    </source>
</evidence>
<evidence type="ECO:0000256" key="1">
    <source>
        <dbReference type="ARBA" id="ARBA00004123"/>
    </source>
</evidence>
<evidence type="ECO:0000259" key="9">
    <source>
        <dbReference type="PROSITE" id="PS51192"/>
    </source>
</evidence>
<evidence type="ECO:0000256" key="7">
    <source>
        <dbReference type="SAM" id="MobiDB-lite"/>
    </source>
</evidence>
<dbReference type="EMBL" id="CCYD01003101">
    <property type="protein sequence ID" value="CEG50333.1"/>
    <property type="molecule type" value="Genomic_DNA"/>
</dbReference>
<feature type="domain" description="Helicase C-terminal" evidence="10">
    <location>
        <begin position="842"/>
        <end position="994"/>
    </location>
</feature>
<keyword evidence="5" id="KW-0067">ATP-binding</keyword>
<keyword evidence="4" id="KW-0378">Hydrolase</keyword>